<dbReference type="InterPro" id="IPR006179">
    <property type="entry name" value="5_nucleotidase/apyrase"/>
</dbReference>
<evidence type="ECO:0000313" key="4">
    <source>
        <dbReference type="Proteomes" id="UP001595711"/>
    </source>
</evidence>
<dbReference type="PANTHER" id="PTHR11575">
    <property type="entry name" value="5'-NUCLEOTIDASE-RELATED"/>
    <property type="match status" value="1"/>
</dbReference>
<keyword evidence="1" id="KW-0378">Hydrolase</keyword>
<dbReference type="SUPFAM" id="SSF55816">
    <property type="entry name" value="5'-nucleotidase (syn. UDP-sugar hydrolase), C-terminal domain"/>
    <property type="match status" value="1"/>
</dbReference>
<dbReference type="RefSeq" id="WP_379730118.1">
    <property type="nucleotide sequence ID" value="NZ_JBHRYJ010000009.1"/>
</dbReference>
<gene>
    <name evidence="3" type="primary">soxB</name>
    <name evidence="3" type="ORF">ACFOOQ_23230</name>
</gene>
<sequence length="569" mass="61861">MLSRRDILQATAAAAVIMGGMPRLGAAAASQKISQADLLRFQPLGQVTLLHFTDIHAQLVPLYFREPGVNIGVGEVLGLPPHLVGSYLLKQYGIRADTPEAYALTCNDFVQLAQDYGRLGGVAHMATLIKAIRAERPNNTLLLDGGDTWQGSYSSLATRGADMVQVMQALGVEAMTAHWEFTYGADRVKELTESMKIPFLCGNVKDTGFGDPVFESTKFFERGGVKIAVIGQAFPYTPIANPRYMIPDWSFGIDEEKVQQNVDAARAKGADLVVLLSHNGFDVDRKLAARVKGIDVILTGHTHDAIPEPVKVGTTLLVAPGSHGKFLARLDLDVKDKKVAGFRFRLIPVFSDAITPDPEMAKLIDEVRAPHKAVIDKVYGTADSLLYRRGNFNGTFDDLICQAIMAEREAEIALSPGFRWGASLLPGQPITGDTLYSQTAITYPNVYRNTMTGEYLKTVLEDVADNLFNPDPYYQQGGDMVRVGGMAYSIDVGKPIGQRISNMTLLRTGQPVDPAKNYTVAGWASINEGTEGPPVYDLVGKYISEHKSIKIAENRSVTVKGADQRGIAG</sequence>
<dbReference type="Gene3D" id="6.10.140.570">
    <property type="match status" value="1"/>
</dbReference>
<dbReference type="InterPro" id="IPR008334">
    <property type="entry name" value="5'-Nucleotdase_C"/>
</dbReference>
<dbReference type="PRINTS" id="PR01607">
    <property type="entry name" value="APYRASEFAMLY"/>
</dbReference>
<dbReference type="SUPFAM" id="SSF56300">
    <property type="entry name" value="Metallo-dependent phosphatases"/>
    <property type="match status" value="1"/>
</dbReference>
<reference evidence="4" key="1">
    <citation type="journal article" date="2019" name="Int. J. Syst. Evol. Microbiol.">
        <title>The Global Catalogue of Microorganisms (GCM) 10K type strain sequencing project: providing services to taxonomists for standard genome sequencing and annotation.</title>
        <authorList>
            <consortium name="The Broad Institute Genomics Platform"/>
            <consortium name="The Broad Institute Genome Sequencing Center for Infectious Disease"/>
            <person name="Wu L."/>
            <person name="Ma J."/>
        </authorList>
    </citation>
    <scope>NUCLEOTIDE SEQUENCE [LARGE SCALE GENOMIC DNA]</scope>
    <source>
        <strain evidence="4">KCTC 42182</strain>
    </source>
</reference>
<accession>A0ABV7VQY4</accession>
<dbReference type="InterPro" id="IPR041829">
    <property type="entry name" value="SoxB_N"/>
</dbReference>
<comment type="similarity">
    <text evidence="1">Belongs to the 5'-nucleotidase family.</text>
</comment>
<dbReference type="CDD" id="cd07411">
    <property type="entry name" value="MPP_SoxB_N"/>
    <property type="match status" value="1"/>
</dbReference>
<comment type="caution">
    <text evidence="3">The sequence shown here is derived from an EMBL/GenBank/DDBJ whole genome shotgun (WGS) entry which is preliminary data.</text>
</comment>
<dbReference type="InterPro" id="IPR006311">
    <property type="entry name" value="TAT_signal"/>
</dbReference>
<protein>
    <submittedName>
        <fullName evidence="3">Thiosulfohydrolase SoxB</fullName>
    </submittedName>
</protein>
<dbReference type="Gene3D" id="3.60.21.10">
    <property type="match status" value="1"/>
</dbReference>
<dbReference type="Pfam" id="PF02872">
    <property type="entry name" value="5_nucleotid_C"/>
    <property type="match status" value="1"/>
</dbReference>
<dbReference type="Proteomes" id="UP001595711">
    <property type="component" value="Unassembled WGS sequence"/>
</dbReference>
<keyword evidence="4" id="KW-1185">Reference proteome</keyword>
<dbReference type="InterPro" id="IPR030998">
    <property type="entry name" value="Thiosulf_SoxB"/>
</dbReference>
<dbReference type="InterPro" id="IPR036907">
    <property type="entry name" value="5'-Nucleotdase_C_sf"/>
</dbReference>
<organism evidence="3 4">
    <name type="scientific">Ferrovibrio xuzhouensis</name>
    <dbReference type="NCBI Taxonomy" id="1576914"/>
    <lineage>
        <taxon>Bacteria</taxon>
        <taxon>Pseudomonadati</taxon>
        <taxon>Pseudomonadota</taxon>
        <taxon>Alphaproteobacteria</taxon>
        <taxon>Rhodospirillales</taxon>
        <taxon>Rhodospirillaceae</taxon>
        <taxon>Ferrovibrio</taxon>
    </lineage>
</organism>
<dbReference type="EMBL" id="JBHRYJ010000009">
    <property type="protein sequence ID" value="MFC3678478.1"/>
    <property type="molecule type" value="Genomic_DNA"/>
</dbReference>
<evidence type="ECO:0000313" key="3">
    <source>
        <dbReference type="EMBL" id="MFC3678478.1"/>
    </source>
</evidence>
<name>A0ABV7VQY4_9PROT</name>
<proteinExistence type="inferred from homology"/>
<evidence type="ECO:0000259" key="2">
    <source>
        <dbReference type="Pfam" id="PF02872"/>
    </source>
</evidence>
<keyword evidence="1" id="KW-0547">Nucleotide-binding</keyword>
<dbReference type="PROSITE" id="PS51318">
    <property type="entry name" value="TAT"/>
    <property type="match status" value="1"/>
</dbReference>
<feature type="domain" description="5'-Nucleotidase C-terminal" evidence="2">
    <location>
        <begin position="394"/>
        <end position="533"/>
    </location>
</feature>
<dbReference type="Gene3D" id="3.90.780.10">
    <property type="entry name" value="5'-Nucleotidase, C-terminal domain"/>
    <property type="match status" value="1"/>
</dbReference>
<dbReference type="NCBIfam" id="TIGR04486">
    <property type="entry name" value="thiosulf_SoxB"/>
    <property type="match status" value="1"/>
</dbReference>
<dbReference type="PANTHER" id="PTHR11575:SF42">
    <property type="entry name" value="SULFUR OXIDATION PROTEIN SOXB"/>
    <property type="match status" value="1"/>
</dbReference>
<evidence type="ECO:0000256" key="1">
    <source>
        <dbReference type="RuleBase" id="RU362119"/>
    </source>
</evidence>
<dbReference type="InterPro" id="IPR029052">
    <property type="entry name" value="Metallo-depent_PP-like"/>
</dbReference>